<reference evidence="3 4" key="1">
    <citation type="journal article" date="2015" name="MBio">
        <title>Genome sequence of the Drosophila melanogaster male-killing Spiroplasma strain MSRO endosymbiont.</title>
        <authorList>
            <person name="Paredes J.C."/>
            <person name="Herren J.K."/>
            <person name="Schupfer F."/>
            <person name="Marin R."/>
            <person name="Claverol S."/>
            <person name="Kuo C.H."/>
            <person name="Lemaitre B."/>
            <person name="Beven L."/>
        </authorList>
    </citation>
    <scope>NUCLEOTIDE SEQUENCE [LARGE SCALE GENOMIC DNA]</scope>
    <source>
        <strain evidence="3 4">MSRO</strain>
    </source>
</reference>
<sequence length="659" mass="74855">MLSKDYWSNELNERLHILPGKVVNPDDSTKGMVTDEPEQLTPPDTSKNYGGKWRYHTTVGLEFDALKQAEDGTVNPEWVEINGVKIDVLDNKFIATLEDNRIKGEEKNDYSIVIRHKDSKYDITYSIDIVIETLVPNLKLKWHAWDPEHNPQQKELITPNLENGQPNSKYDKEINPKTGTKTQIIWVKQKSTVPFPLDPLSKNGEVINPEKNPEEYDLGFIVEGSVVGKGVNQTFSSEAIKNVYREGIDEKSFKAFEKPDDIQRNTKITSNTATQYWSDSGIWHYTVEMSDKTTAQKYAIIGPEYQNQYPRFLDIVENNQAVEFWTTIHGVHLKNYLATYKNLDSTGIAGLSYEQVLAYWKDYTSDVIAQKIPPNPTPENYQDINGNIDVLKLNEEEVNPIKDAIIDKVKRYVAKFSNKAILGIDYQIKTPDGKDITVDASGLEPLLNNKDNPQFLTVSVSTLVTSTILIGNATLSTRNSSIYNPETSYYLSKIKFKDYTYNFAGQTPEQLRDWLLRNNDNYFKQYGYKSLVLNTDYGITGNKIPISDPNTHHNTPGDLSDELLTNFLDNSVEIRTLTIIVYADDATDLAVGQSQFILTNDSGSTLVPPDPPVPPNPLDPDINFQHKYLLWLLPVILCPMIGIGIGVIWFIIRKKKRIK</sequence>
<keyword evidence="2" id="KW-0472">Membrane</keyword>
<evidence type="ECO:0000313" key="3">
    <source>
        <dbReference type="EMBL" id="PQM31512.1"/>
    </source>
</evidence>
<dbReference type="NCBIfam" id="NF045892">
    <property type="entry name" value="ICE_Mbov_0399"/>
    <property type="match status" value="1"/>
</dbReference>
<comment type="caution">
    <text evidence="3">The sequence shown here is derived from an EMBL/GenBank/DDBJ whole genome shotgun (WGS) entry which is preliminary data.</text>
</comment>
<dbReference type="AlphaFoldDB" id="A0A2P6FDL2"/>
<keyword evidence="2" id="KW-1133">Transmembrane helix</keyword>
<organism evidence="3 4">
    <name type="scientific">Spiroplasma poulsonii</name>
    <dbReference type="NCBI Taxonomy" id="2138"/>
    <lineage>
        <taxon>Bacteria</taxon>
        <taxon>Bacillati</taxon>
        <taxon>Mycoplasmatota</taxon>
        <taxon>Mollicutes</taxon>
        <taxon>Entomoplasmatales</taxon>
        <taxon>Spiroplasmataceae</taxon>
        <taxon>Spiroplasma</taxon>
    </lineage>
</organism>
<evidence type="ECO:0000256" key="2">
    <source>
        <dbReference type="SAM" id="Phobius"/>
    </source>
</evidence>
<protein>
    <submittedName>
        <fullName evidence="3">Uncharacterized protein</fullName>
    </submittedName>
</protein>
<feature type="region of interest" description="Disordered" evidence="1">
    <location>
        <begin position="25"/>
        <end position="48"/>
    </location>
</feature>
<feature type="transmembrane region" description="Helical" evidence="2">
    <location>
        <begin position="628"/>
        <end position="652"/>
    </location>
</feature>
<dbReference type="STRING" id="2138.SMSRO_v1c12720"/>
<proteinExistence type="predicted"/>
<name>A0A2P6FDL2_9MOLU</name>
<dbReference type="EMBL" id="JTLV02000001">
    <property type="protein sequence ID" value="PQM31512.1"/>
    <property type="molecule type" value="Genomic_DNA"/>
</dbReference>
<evidence type="ECO:0000256" key="1">
    <source>
        <dbReference type="SAM" id="MobiDB-lite"/>
    </source>
</evidence>
<keyword evidence="2" id="KW-0812">Transmembrane</keyword>
<dbReference type="Proteomes" id="UP000031565">
    <property type="component" value="Unassembled WGS sequence"/>
</dbReference>
<gene>
    <name evidence="3" type="ORF">SMSRO_SF013470</name>
</gene>
<accession>A0A2P6FDL2</accession>
<evidence type="ECO:0000313" key="4">
    <source>
        <dbReference type="Proteomes" id="UP000031565"/>
    </source>
</evidence>
<keyword evidence="4" id="KW-1185">Reference proteome</keyword>